<gene>
    <name evidence="3" type="ORF">M9978_15355</name>
</gene>
<evidence type="ECO:0000259" key="2">
    <source>
        <dbReference type="Pfam" id="PF20432"/>
    </source>
</evidence>
<accession>A0A9X2KMT3</accession>
<dbReference type="Proteomes" id="UP001139451">
    <property type="component" value="Unassembled WGS sequence"/>
</dbReference>
<protein>
    <submittedName>
        <fullName evidence="3">MbcA/ParS/Xre antitoxin family protein</fullName>
    </submittedName>
</protein>
<proteinExistence type="predicted"/>
<organism evidence="3 4">
    <name type="scientific">Sphingomonas tagetis</name>
    <dbReference type="NCBI Taxonomy" id="2949092"/>
    <lineage>
        <taxon>Bacteria</taxon>
        <taxon>Pseudomonadati</taxon>
        <taxon>Pseudomonadota</taxon>
        <taxon>Alphaproteobacteria</taxon>
        <taxon>Sphingomonadales</taxon>
        <taxon>Sphingomonadaceae</taxon>
        <taxon>Sphingomonas</taxon>
    </lineage>
</organism>
<feature type="domain" description="Antitoxin Xre-like helix-turn-helix" evidence="2">
    <location>
        <begin position="9"/>
        <end position="75"/>
    </location>
</feature>
<dbReference type="InterPro" id="IPR046847">
    <property type="entry name" value="Xre-like_HTH"/>
</dbReference>
<keyword evidence="4" id="KW-1185">Reference proteome</keyword>
<dbReference type="Pfam" id="PF20432">
    <property type="entry name" value="Xre-like-HTH"/>
    <property type="match status" value="1"/>
</dbReference>
<evidence type="ECO:0000259" key="1">
    <source>
        <dbReference type="Pfam" id="PF09722"/>
    </source>
</evidence>
<evidence type="ECO:0000313" key="4">
    <source>
        <dbReference type="Proteomes" id="UP001139451"/>
    </source>
</evidence>
<reference evidence="3" key="1">
    <citation type="submission" date="2022-05" db="EMBL/GenBank/DDBJ databases">
        <title>Sphingomonas sp. strain MG17 Genome sequencing and assembly.</title>
        <authorList>
            <person name="Kim I."/>
        </authorList>
    </citation>
    <scope>NUCLEOTIDE SEQUENCE</scope>
    <source>
        <strain evidence="3">MG17</strain>
    </source>
</reference>
<dbReference type="InterPro" id="IPR024467">
    <property type="entry name" value="Xre/MbcA/ParS-like_toxin-bd"/>
</dbReference>
<name>A0A9X2KMT3_9SPHN</name>
<dbReference type="Pfam" id="PF09722">
    <property type="entry name" value="Xre_MbcA_ParS_C"/>
    <property type="match status" value="1"/>
</dbReference>
<feature type="domain" description="Antitoxin Xre/MbcA/ParS-like toxin-binding" evidence="1">
    <location>
        <begin position="77"/>
        <end position="125"/>
    </location>
</feature>
<comment type="caution">
    <text evidence="3">The sequence shown here is derived from an EMBL/GenBank/DDBJ whole genome shotgun (WGS) entry which is preliminary data.</text>
</comment>
<dbReference type="GO" id="GO:0003677">
    <property type="term" value="F:DNA binding"/>
    <property type="evidence" value="ECO:0007669"/>
    <property type="project" value="InterPro"/>
</dbReference>
<dbReference type="AlphaFoldDB" id="A0A9X2KMT3"/>
<dbReference type="RefSeq" id="WP_254294708.1">
    <property type="nucleotide sequence ID" value="NZ_JAMLDX010000012.1"/>
</dbReference>
<dbReference type="EMBL" id="JAMLDX010000012">
    <property type="protein sequence ID" value="MCP3731801.1"/>
    <property type="molecule type" value="Genomic_DNA"/>
</dbReference>
<evidence type="ECO:0000313" key="3">
    <source>
        <dbReference type="EMBL" id="MCP3731801.1"/>
    </source>
</evidence>
<sequence>MAQATKIPAHGAEASRVLTEAVARIADLWRLSNARLGAIIGLSAPTASRLRAGSYRLEAGSKPFELSQHLLRLFRSLDSWLGQDDEAVCSWLATVNLDLGERPIELLPTVRGLLRTSDYVDALRARV</sequence>